<evidence type="ECO:0000256" key="1">
    <source>
        <dbReference type="SAM" id="MobiDB-lite"/>
    </source>
</evidence>
<dbReference type="EMBL" id="CR940347">
    <property type="protein sequence ID" value="CAI73514.1"/>
    <property type="molecule type" value="Genomic_DNA"/>
</dbReference>
<dbReference type="Proteomes" id="UP000001950">
    <property type="component" value="Chromosome 1"/>
</dbReference>
<dbReference type="OrthoDB" id="360766at2759"/>
<sequence>MYLYHIVCLPNIFFNFFLTFAFQKLFQNTLAYKFTKEHGTFVIFDLPNNKNHDDFLIEMVSSRKVQSFTNRSRRSKSKVSPTTNKNLLTKKTPKRKVKDREEEPKTEEKVEKNELLENFGVDLGPFGQDLYEWLWPKNDSSKNKASESIQSMKIDERFLQSRFVSYNEKKANSYYNNNIHAYLLHNYASERFVDIYKRLAFHMKITPRILFREIGAITGKFGINILDPNAYSEVYSINNSIDDEKGKEIRSDILCLRRIKFEVYSLIGAKLLRYTMLFLLRYIRLGIPNEIKIRFLTDLIKQDYTSVACSMACNQIDFGDNKNNPLNQTYPIRNSFESMGYPYSDQLFYSEPNSEDVWSPSKLVDPHVFNRLSKKNKSKLVCVAASLHPEYALQIVKNIAFAAGYKSERELLTNFCLNCSFTSRGSRSFISKLKEERLVDEKLRQAAKLYKKCQLPSSLKSALDILVEVPYISGLIKRHLESGRKIMSLKRARMILKRVRSEVELLPEDMVLWDILKSLISRKVLNAPSRLYKQAAKQILALKNYLSPNLKQEIESRGVDAVKLYKDTNGLPQDLESISWDERVDLARKIRKNVKNIWLENRQHSFEDTGIRLVDALSATAGYKDINNVLTIVSMLSKPPQTKVERLSRQPGPEFEHSPRLEFKDFKNKIM</sequence>
<feature type="region of interest" description="Disordered" evidence="1">
    <location>
        <begin position="67"/>
        <end position="111"/>
    </location>
</feature>
<dbReference type="VEuPathDB" id="PiroplasmaDB:TA20160"/>
<evidence type="ECO:0000313" key="3">
    <source>
        <dbReference type="Proteomes" id="UP000001950"/>
    </source>
</evidence>
<dbReference type="AlphaFoldDB" id="Q4UHC5"/>
<evidence type="ECO:0000313" key="2">
    <source>
        <dbReference type="EMBL" id="CAI73514.1"/>
    </source>
</evidence>
<protein>
    <submittedName>
        <fullName evidence="2">Uncharacterized protein</fullName>
    </submittedName>
</protein>
<reference evidence="2 3" key="1">
    <citation type="journal article" date="2005" name="Science">
        <title>Genome of the host-cell transforming parasite Theileria annulata compared with T. parva.</title>
        <authorList>
            <person name="Pain A."/>
            <person name="Renauld H."/>
            <person name="Berriman M."/>
            <person name="Murphy L."/>
            <person name="Yeats C.A."/>
            <person name="Weir W."/>
            <person name="Kerhornou A."/>
            <person name="Aslett M."/>
            <person name="Bishop R."/>
            <person name="Bouchier C."/>
            <person name="Cochet M."/>
            <person name="Coulson R.M.R."/>
            <person name="Cronin A."/>
            <person name="de Villiers E.P."/>
            <person name="Fraser A."/>
            <person name="Fosker N."/>
            <person name="Gardner M."/>
            <person name="Goble A."/>
            <person name="Griffiths-Jones S."/>
            <person name="Harris D.E."/>
            <person name="Katzer F."/>
            <person name="Larke N."/>
            <person name="Lord A."/>
            <person name="Maser P."/>
            <person name="McKellar S."/>
            <person name="Mooney P."/>
            <person name="Morton F."/>
            <person name="Nene V."/>
            <person name="O'Neil S."/>
            <person name="Price C."/>
            <person name="Quail M.A."/>
            <person name="Rabbinowitsch E."/>
            <person name="Rawlings N.D."/>
            <person name="Rutter S."/>
            <person name="Saunders D."/>
            <person name="Seeger K."/>
            <person name="Shah T."/>
            <person name="Squares R."/>
            <person name="Squares S."/>
            <person name="Tivey A."/>
            <person name="Walker A.R."/>
            <person name="Woodward J."/>
            <person name="Dobbelaere D.A.E."/>
            <person name="Langsley G."/>
            <person name="Rajandream M.A."/>
            <person name="McKeever D."/>
            <person name="Shiels B."/>
            <person name="Tait A."/>
            <person name="Barrell B.G."/>
            <person name="Hall N."/>
        </authorList>
    </citation>
    <scope>NUCLEOTIDE SEQUENCE [LARGE SCALE GENOMIC DNA]</scope>
    <source>
        <strain evidence="3">Ankara</strain>
    </source>
</reference>
<accession>Q4UHC5</accession>
<gene>
    <name evidence="2" type="ORF">TA20160</name>
</gene>
<feature type="compositionally biased region" description="Basic and acidic residues" evidence="1">
    <location>
        <begin position="98"/>
        <end position="111"/>
    </location>
</feature>
<keyword evidence="3" id="KW-1185">Reference proteome</keyword>
<dbReference type="eggNOG" id="ENOG502TN7P">
    <property type="taxonomic scope" value="Eukaryota"/>
</dbReference>
<dbReference type="KEGG" id="tan:TA20160"/>
<feature type="compositionally biased region" description="Low complexity" evidence="1">
    <location>
        <begin position="81"/>
        <end position="90"/>
    </location>
</feature>
<dbReference type="GeneID" id="3863843"/>
<name>Q4UHC5_THEAN</name>
<dbReference type="OMA" id="YEWLWPK"/>
<proteinExistence type="predicted"/>
<organism evidence="2 3">
    <name type="scientific">Theileria annulata</name>
    <dbReference type="NCBI Taxonomy" id="5874"/>
    <lineage>
        <taxon>Eukaryota</taxon>
        <taxon>Sar</taxon>
        <taxon>Alveolata</taxon>
        <taxon>Apicomplexa</taxon>
        <taxon>Aconoidasida</taxon>
        <taxon>Piroplasmida</taxon>
        <taxon>Theileriidae</taxon>
        <taxon>Theileria</taxon>
    </lineage>
</organism>
<dbReference type="InParanoid" id="Q4UHC5"/>
<dbReference type="RefSeq" id="XP_954191.1">
    <property type="nucleotide sequence ID" value="XM_949098.1"/>
</dbReference>